<dbReference type="Gene3D" id="3.60.20.10">
    <property type="entry name" value="Glutamine Phosphoribosylpyrophosphate, subunit 1, domain 1"/>
    <property type="match status" value="1"/>
</dbReference>
<sequence>MCGIGGLVYARGTPSCAPDVLERMATALLHRGPDGAHFARLPQADLVHTRLSIIDLAGGDQPLSAGTGTLIANGEIYNDPQIRAQIGACHFKTGSDCESPLLLWERNGANFPRHLRGMYAIALYDTAQEELLLSRDPFGIKPLYITEFEGGLAFASEPGALLDAGLAPRTLSTTVRDELLQLQFTTGRETIFKGISRVLPGETLRVVQGRILDRQHLSPLPALPDTQPPLTEEAALARLDDALMNSVQAHERSDVPFGLFLSGGIDSASLLTAMARLPRPEKLKTWTAVFDARNAADEAEAAEALARGAQAEHRTLRITASMVWQDLPAIVACMDDPAADYAIIPTWFLAREASKDVRVILSGEGGDELFAGYGRYRSAVRPWWQGGRRMWRRGMFDGLNVLRSSGSGEALRGHAHWRDGIMAAEMAAASAPTRLSAAQSVDLAEWLPNDLLLKLDRCLMAHGLEGRTPLLDPVMADLAWRLPDTLRVRGDKGKWLLRRWLEQHCPAARPFAPKQGFTVPIGTWIAEEGSRLGALVAQQGCIQEIARPDQVRALFQAAAGRKTGPAAWTLLFYALWHRTHIRGLAPAGDVFETLSQSS</sequence>
<dbReference type="NCBIfam" id="TIGR01536">
    <property type="entry name" value="asn_synth_AEB"/>
    <property type="match status" value="1"/>
</dbReference>
<dbReference type="Pfam" id="PF13537">
    <property type="entry name" value="GATase_7"/>
    <property type="match status" value="1"/>
</dbReference>
<feature type="domain" description="Glutamine amidotransferase type-2" evidence="8">
    <location>
        <begin position="2"/>
        <end position="209"/>
    </location>
</feature>
<name>A0ABT3Q6G0_9PROT</name>
<gene>
    <name evidence="9" type="primary">asnB</name>
    <name evidence="9" type="ORF">OQ252_05570</name>
</gene>
<keyword evidence="4" id="KW-0547">Nucleotide-binding</keyword>
<organism evidence="9 10">
    <name type="scientific">Acetobacter farinalis</name>
    <dbReference type="NCBI Taxonomy" id="1260984"/>
    <lineage>
        <taxon>Bacteria</taxon>
        <taxon>Pseudomonadati</taxon>
        <taxon>Pseudomonadota</taxon>
        <taxon>Alphaproteobacteria</taxon>
        <taxon>Acetobacterales</taxon>
        <taxon>Acetobacteraceae</taxon>
        <taxon>Acetobacter</taxon>
    </lineage>
</organism>
<dbReference type="InterPro" id="IPR017932">
    <property type="entry name" value="GATase_2_dom"/>
</dbReference>
<dbReference type="Pfam" id="PF00733">
    <property type="entry name" value="Asn_synthase"/>
    <property type="match status" value="1"/>
</dbReference>
<comment type="caution">
    <text evidence="9">The sequence shown here is derived from an EMBL/GenBank/DDBJ whole genome shotgun (WGS) entry which is preliminary data.</text>
</comment>
<evidence type="ECO:0000256" key="4">
    <source>
        <dbReference type="ARBA" id="ARBA00022741"/>
    </source>
</evidence>
<dbReference type="PANTHER" id="PTHR43284">
    <property type="entry name" value="ASPARAGINE SYNTHETASE (GLUTAMINE-HYDROLYZING)"/>
    <property type="match status" value="1"/>
</dbReference>
<dbReference type="CDD" id="cd00712">
    <property type="entry name" value="AsnB"/>
    <property type="match status" value="1"/>
</dbReference>
<dbReference type="PANTHER" id="PTHR43284:SF1">
    <property type="entry name" value="ASPARAGINE SYNTHETASE"/>
    <property type="match status" value="1"/>
</dbReference>
<dbReference type="PROSITE" id="PS51278">
    <property type="entry name" value="GATASE_TYPE_2"/>
    <property type="match status" value="1"/>
</dbReference>
<dbReference type="InterPro" id="IPR001962">
    <property type="entry name" value="Asn_synthase"/>
</dbReference>
<evidence type="ECO:0000313" key="9">
    <source>
        <dbReference type="EMBL" id="MCX2560872.1"/>
    </source>
</evidence>
<keyword evidence="6" id="KW-0315">Glutamine amidotransferase</keyword>
<accession>A0ABT3Q6G0</accession>
<evidence type="ECO:0000256" key="3">
    <source>
        <dbReference type="ARBA" id="ARBA00012737"/>
    </source>
</evidence>
<dbReference type="RefSeq" id="WP_166120767.1">
    <property type="nucleotide sequence ID" value="NZ_JAPIUX010000003.1"/>
</dbReference>
<dbReference type="EMBL" id="JAPIUX010000003">
    <property type="protein sequence ID" value="MCX2560872.1"/>
    <property type="molecule type" value="Genomic_DNA"/>
</dbReference>
<evidence type="ECO:0000256" key="6">
    <source>
        <dbReference type="ARBA" id="ARBA00022962"/>
    </source>
</evidence>
<dbReference type="Proteomes" id="UP001526446">
    <property type="component" value="Unassembled WGS sequence"/>
</dbReference>
<dbReference type="GO" id="GO:0004066">
    <property type="term" value="F:asparagine synthase (glutamine-hydrolyzing) activity"/>
    <property type="evidence" value="ECO:0007669"/>
    <property type="project" value="UniProtKB-EC"/>
</dbReference>
<dbReference type="InterPro" id="IPR033738">
    <property type="entry name" value="AsnB_N"/>
</dbReference>
<keyword evidence="10" id="KW-1185">Reference proteome</keyword>
<evidence type="ECO:0000256" key="1">
    <source>
        <dbReference type="ARBA" id="ARBA00005187"/>
    </source>
</evidence>
<comment type="similarity">
    <text evidence="2">Belongs to the asparagine synthetase family.</text>
</comment>
<evidence type="ECO:0000259" key="8">
    <source>
        <dbReference type="PROSITE" id="PS51278"/>
    </source>
</evidence>
<evidence type="ECO:0000256" key="7">
    <source>
        <dbReference type="ARBA" id="ARBA00048741"/>
    </source>
</evidence>
<dbReference type="Gene3D" id="3.40.50.620">
    <property type="entry name" value="HUPs"/>
    <property type="match status" value="1"/>
</dbReference>
<dbReference type="SUPFAM" id="SSF52402">
    <property type="entry name" value="Adenine nucleotide alpha hydrolases-like"/>
    <property type="match status" value="1"/>
</dbReference>
<keyword evidence="5" id="KW-0067">ATP-binding</keyword>
<comment type="pathway">
    <text evidence="1">Amino-acid biosynthesis; L-asparagine biosynthesis; L-asparagine from L-aspartate (L-Gln route): step 1/1.</text>
</comment>
<dbReference type="InterPro" id="IPR029055">
    <property type="entry name" value="Ntn_hydrolases_N"/>
</dbReference>
<dbReference type="InterPro" id="IPR014729">
    <property type="entry name" value="Rossmann-like_a/b/a_fold"/>
</dbReference>
<proteinExistence type="inferred from homology"/>
<dbReference type="InterPro" id="IPR006426">
    <property type="entry name" value="Asn_synth_AEB"/>
</dbReference>
<evidence type="ECO:0000313" key="10">
    <source>
        <dbReference type="Proteomes" id="UP001526446"/>
    </source>
</evidence>
<dbReference type="PIRSF" id="PIRSF001589">
    <property type="entry name" value="Asn_synthetase_glu-h"/>
    <property type="match status" value="1"/>
</dbReference>
<reference evidence="9 10" key="1">
    <citation type="submission" date="2022-11" db="EMBL/GenBank/DDBJ databases">
        <title>Genome sequencing of Acetobacter type strain.</title>
        <authorList>
            <person name="Heo J."/>
            <person name="Lee D."/>
            <person name="Han B.-H."/>
            <person name="Hong S.-B."/>
            <person name="Kwon S.-W."/>
        </authorList>
    </citation>
    <scope>NUCLEOTIDE SEQUENCE [LARGE SCALE GENOMIC DNA]</scope>
    <source>
        <strain evidence="9 10">KACC 21251</strain>
    </source>
</reference>
<keyword evidence="9" id="KW-0436">Ligase</keyword>
<dbReference type="EC" id="6.3.5.4" evidence="3"/>
<dbReference type="InterPro" id="IPR051786">
    <property type="entry name" value="ASN_synthetase/amidase"/>
</dbReference>
<comment type="catalytic activity">
    <reaction evidence="7">
        <text>L-aspartate + L-glutamine + ATP + H2O = L-asparagine + L-glutamate + AMP + diphosphate + H(+)</text>
        <dbReference type="Rhea" id="RHEA:12228"/>
        <dbReference type="ChEBI" id="CHEBI:15377"/>
        <dbReference type="ChEBI" id="CHEBI:15378"/>
        <dbReference type="ChEBI" id="CHEBI:29985"/>
        <dbReference type="ChEBI" id="CHEBI:29991"/>
        <dbReference type="ChEBI" id="CHEBI:30616"/>
        <dbReference type="ChEBI" id="CHEBI:33019"/>
        <dbReference type="ChEBI" id="CHEBI:58048"/>
        <dbReference type="ChEBI" id="CHEBI:58359"/>
        <dbReference type="ChEBI" id="CHEBI:456215"/>
        <dbReference type="EC" id="6.3.5.4"/>
    </reaction>
</comment>
<evidence type="ECO:0000256" key="2">
    <source>
        <dbReference type="ARBA" id="ARBA00005752"/>
    </source>
</evidence>
<protein>
    <recommendedName>
        <fullName evidence="3">asparagine synthase (glutamine-hydrolyzing)</fullName>
        <ecNumber evidence="3">6.3.5.4</ecNumber>
    </recommendedName>
</protein>
<dbReference type="CDD" id="cd01991">
    <property type="entry name" value="Asn_synthase_B_C"/>
    <property type="match status" value="1"/>
</dbReference>
<evidence type="ECO:0000256" key="5">
    <source>
        <dbReference type="ARBA" id="ARBA00022840"/>
    </source>
</evidence>
<dbReference type="SUPFAM" id="SSF56235">
    <property type="entry name" value="N-terminal nucleophile aminohydrolases (Ntn hydrolases)"/>
    <property type="match status" value="1"/>
</dbReference>